<feature type="domain" description="HTH arsR-type" evidence="4">
    <location>
        <begin position="255"/>
        <end position="347"/>
    </location>
</feature>
<name>A0ABV5ILQ4_9ACTN</name>
<keyword evidence="3" id="KW-0804">Transcription</keyword>
<evidence type="ECO:0000256" key="1">
    <source>
        <dbReference type="ARBA" id="ARBA00023015"/>
    </source>
</evidence>
<dbReference type="InterPro" id="IPR045981">
    <property type="entry name" value="DUF5937"/>
</dbReference>
<dbReference type="InterPro" id="IPR036388">
    <property type="entry name" value="WH-like_DNA-bd_sf"/>
</dbReference>
<evidence type="ECO:0000256" key="2">
    <source>
        <dbReference type="ARBA" id="ARBA00023125"/>
    </source>
</evidence>
<keyword evidence="2" id="KW-0238">DNA-binding</keyword>
<reference evidence="5 6" key="1">
    <citation type="submission" date="2024-09" db="EMBL/GenBank/DDBJ databases">
        <authorList>
            <person name="Sun Q."/>
            <person name="Mori K."/>
        </authorList>
    </citation>
    <scope>NUCLEOTIDE SEQUENCE [LARGE SCALE GENOMIC DNA]</scope>
    <source>
        <strain evidence="5 6">CCM 3426</strain>
    </source>
</reference>
<organism evidence="5 6">
    <name type="scientific">Nonomuraea spiralis</name>
    <dbReference type="NCBI Taxonomy" id="46182"/>
    <lineage>
        <taxon>Bacteria</taxon>
        <taxon>Bacillati</taxon>
        <taxon>Actinomycetota</taxon>
        <taxon>Actinomycetes</taxon>
        <taxon>Streptosporangiales</taxon>
        <taxon>Streptosporangiaceae</taxon>
        <taxon>Nonomuraea</taxon>
    </lineage>
</organism>
<comment type="caution">
    <text evidence="5">The sequence shown here is derived from an EMBL/GenBank/DDBJ whole genome shotgun (WGS) entry which is preliminary data.</text>
</comment>
<keyword evidence="1" id="KW-0805">Transcription regulation</keyword>
<gene>
    <name evidence="5" type="ORF">ACFFV7_30095</name>
</gene>
<proteinExistence type="predicted"/>
<dbReference type="Proteomes" id="UP001589647">
    <property type="component" value="Unassembled WGS sequence"/>
</dbReference>
<dbReference type="InterPro" id="IPR036390">
    <property type="entry name" value="WH_DNA-bd_sf"/>
</dbReference>
<dbReference type="InterPro" id="IPR001845">
    <property type="entry name" value="HTH_ArsR_DNA-bd_dom"/>
</dbReference>
<evidence type="ECO:0000313" key="5">
    <source>
        <dbReference type="EMBL" id="MFB9205478.1"/>
    </source>
</evidence>
<sequence length="347" mass="37816">MPTVITGLDRCAQAGVLLPAVSAMTEFGSALHVLRDPGHHGLEDWAAKILTAMSPRLAAWTRSWWWTAQAIRATPFVTPAPPAESFDDRLEQLCAMPVQELAGQLLRPIAPSGDTQVALQWSRARDPAVAARVEALVRRPRDAAGDFLSFLRRSRQEWFEAEWTRIRPVLAGRARRFADMVSLQGPGPALAALDPSMEMAPGGVAVRIAKVQAARHDVSRRGLVVAPSTFIRPHLYVADVPGRPLVLLHPVDPGLPVPSAATVRRRLEALAHQGRLEVARAIATEPRTAGEIAMLWNVDPTQVNRHLRALAAAGLATTTRQGRFVRYQLAAGVLEELGKDVLSLLLR</sequence>
<dbReference type="Gene3D" id="1.10.10.10">
    <property type="entry name" value="Winged helix-like DNA-binding domain superfamily/Winged helix DNA-binding domain"/>
    <property type="match status" value="1"/>
</dbReference>
<accession>A0ABV5ILQ4</accession>
<dbReference type="PANTHER" id="PTHR33154:SF33">
    <property type="entry name" value="TRANSCRIPTIONAL REPRESSOR SDPR"/>
    <property type="match status" value="1"/>
</dbReference>
<dbReference type="InterPro" id="IPR051081">
    <property type="entry name" value="HTH_MetalResp_TranReg"/>
</dbReference>
<dbReference type="SUPFAM" id="SSF46785">
    <property type="entry name" value="Winged helix' DNA-binding domain"/>
    <property type="match status" value="1"/>
</dbReference>
<dbReference type="RefSeq" id="WP_189652190.1">
    <property type="nucleotide sequence ID" value="NZ_BMRC01000025.1"/>
</dbReference>
<evidence type="ECO:0000256" key="3">
    <source>
        <dbReference type="ARBA" id="ARBA00023163"/>
    </source>
</evidence>
<dbReference type="PRINTS" id="PR00778">
    <property type="entry name" value="HTHARSR"/>
</dbReference>
<dbReference type="EMBL" id="JBHMEI010000029">
    <property type="protein sequence ID" value="MFB9205478.1"/>
    <property type="molecule type" value="Genomic_DNA"/>
</dbReference>
<evidence type="ECO:0000259" key="4">
    <source>
        <dbReference type="PROSITE" id="PS50987"/>
    </source>
</evidence>
<dbReference type="Pfam" id="PF12840">
    <property type="entry name" value="HTH_20"/>
    <property type="match status" value="1"/>
</dbReference>
<keyword evidence="6" id="KW-1185">Reference proteome</keyword>
<protein>
    <submittedName>
        <fullName evidence="5">DUF5937 family protein</fullName>
    </submittedName>
</protein>
<dbReference type="PANTHER" id="PTHR33154">
    <property type="entry name" value="TRANSCRIPTIONAL REGULATOR, ARSR FAMILY"/>
    <property type="match status" value="1"/>
</dbReference>
<dbReference type="Pfam" id="PF19361">
    <property type="entry name" value="DUF5937"/>
    <property type="match status" value="1"/>
</dbReference>
<dbReference type="PROSITE" id="PS50987">
    <property type="entry name" value="HTH_ARSR_2"/>
    <property type="match status" value="1"/>
</dbReference>
<dbReference type="SMART" id="SM00418">
    <property type="entry name" value="HTH_ARSR"/>
    <property type="match status" value="1"/>
</dbReference>
<evidence type="ECO:0000313" key="6">
    <source>
        <dbReference type="Proteomes" id="UP001589647"/>
    </source>
</evidence>